<dbReference type="GO" id="GO:0005886">
    <property type="term" value="C:plasma membrane"/>
    <property type="evidence" value="ECO:0007669"/>
    <property type="project" value="UniProtKB-SubCell"/>
</dbReference>
<keyword evidence="5" id="KW-1003">Cell membrane</keyword>
<comment type="catalytic activity">
    <reaction evidence="1 12">
        <text>Cleavage of hydrophobic, N-terminal signal or leader sequences from secreted and periplasmic proteins.</text>
        <dbReference type="EC" id="3.4.21.89"/>
    </reaction>
</comment>
<dbReference type="PATRIC" id="fig|1423.134.peg.3117"/>
<dbReference type="Gene3D" id="2.10.109.10">
    <property type="entry name" value="Umud Fragment, subunit A"/>
    <property type="match status" value="1"/>
</dbReference>
<evidence type="ECO:0000313" key="17">
    <source>
        <dbReference type="EMBL" id="KZD88296.1"/>
    </source>
</evidence>
<feature type="active site" evidence="11">
    <location>
        <position position="51"/>
    </location>
</feature>
<dbReference type="PRINTS" id="PR00727">
    <property type="entry name" value="LEADERPTASE"/>
</dbReference>
<dbReference type="InterPro" id="IPR019758">
    <property type="entry name" value="Pept_S26A_signal_pept_1_CS"/>
</dbReference>
<evidence type="ECO:0000313" key="16">
    <source>
        <dbReference type="EMBL" id="KZD87155.1"/>
    </source>
</evidence>
<dbReference type="PROSITE" id="PS00760">
    <property type="entry name" value="SPASE_I_2"/>
    <property type="match status" value="1"/>
</dbReference>
<evidence type="ECO:0000256" key="4">
    <source>
        <dbReference type="ARBA" id="ARBA00013208"/>
    </source>
</evidence>
<reference evidence="19" key="4">
    <citation type="submission" date="2023-03" db="EMBL/GenBank/DDBJ databases">
        <title>Complete genome sequences of 52 Bacillus and Priestia strains isolated from West-African fermentations and 26 reference strains from the DSMZ collection.</title>
        <authorList>
            <person name="Wiedenbein E.S."/>
            <person name="Canoy T.S."/>
            <person name="Hui Y."/>
            <person name="Parkouda C."/>
            <person name="Dawende C."/>
            <person name="Ametefe E."/>
            <person name="Jespersen L."/>
            <person name="Nielsen D.S."/>
        </authorList>
    </citation>
    <scope>NUCLEOTIDE SEQUENCE</scope>
    <source>
        <strain evidence="19">PRO56</strain>
    </source>
</reference>
<dbReference type="PANTHER" id="PTHR43390:SF1">
    <property type="entry name" value="CHLOROPLAST PROCESSING PEPTIDASE"/>
    <property type="match status" value="1"/>
</dbReference>
<evidence type="ECO:0000313" key="18">
    <source>
        <dbReference type="EMBL" id="MBO3794944.1"/>
    </source>
</evidence>
<dbReference type="InterPro" id="IPR019756">
    <property type="entry name" value="Pept_S26A_signal_pept_1_Ser-AS"/>
</dbReference>
<dbReference type="EMBL" id="JAGFPW010000008">
    <property type="protein sequence ID" value="MBO3794944.1"/>
    <property type="molecule type" value="Genomic_DNA"/>
</dbReference>
<evidence type="ECO:0000313" key="15">
    <source>
        <dbReference type="EMBL" id="KIU12434.1"/>
    </source>
</evidence>
<evidence type="ECO:0000259" key="14">
    <source>
        <dbReference type="Pfam" id="PF10502"/>
    </source>
</evidence>
<evidence type="ECO:0000313" key="20">
    <source>
        <dbReference type="Proteomes" id="UP000032247"/>
    </source>
</evidence>
<dbReference type="EMBL" id="LJZV01000034">
    <property type="protein sequence ID" value="KZD87155.1"/>
    <property type="molecule type" value="Genomic_DNA"/>
</dbReference>
<dbReference type="PROSITE" id="PS00501">
    <property type="entry name" value="SPASE_I_1"/>
    <property type="match status" value="1"/>
</dbReference>
<dbReference type="InterPro" id="IPR019533">
    <property type="entry name" value="Peptidase_S26"/>
</dbReference>
<dbReference type="Proteomes" id="UP001214898">
    <property type="component" value="Chromosome"/>
</dbReference>
<keyword evidence="7 12" id="KW-0812">Transmembrane</keyword>
<dbReference type="EC" id="3.4.21.89" evidence="4 12"/>
<reference evidence="16 21" key="2">
    <citation type="submission" date="2015-09" db="EMBL/GenBank/DDBJ databases">
        <title>Spore heat resistance.</title>
        <authorList>
            <person name="Boekhorst J."/>
            <person name="Berendsen E.M."/>
            <person name="Wells-Bennik M.H."/>
            <person name="Kuipers O.P."/>
        </authorList>
    </citation>
    <scope>NUCLEOTIDE SEQUENCE [LARGE SCALE GENOMIC DNA]</scope>
    <source>
        <strain evidence="16 21">B4122</strain>
    </source>
</reference>
<dbReference type="GO" id="GO:0009003">
    <property type="term" value="F:signal peptidase activity"/>
    <property type="evidence" value="ECO:0007669"/>
    <property type="project" value="UniProtKB-EC"/>
</dbReference>
<dbReference type="FunFam" id="2.10.109.10:FF:000008">
    <property type="entry name" value="Signal peptidase I"/>
    <property type="match status" value="1"/>
</dbReference>
<organism evidence="15 20">
    <name type="scientific">Bacillus subtilis</name>
    <dbReference type="NCBI Taxonomy" id="1423"/>
    <lineage>
        <taxon>Bacteria</taxon>
        <taxon>Bacillati</taxon>
        <taxon>Bacillota</taxon>
        <taxon>Bacilli</taxon>
        <taxon>Bacillales</taxon>
        <taxon>Bacillaceae</taxon>
        <taxon>Bacillus</taxon>
    </lineage>
</organism>
<accession>A0A063XG86</accession>
<feature type="transmembrane region" description="Helical" evidence="12">
    <location>
        <begin position="20"/>
        <end position="41"/>
    </location>
</feature>
<dbReference type="Pfam" id="PF10502">
    <property type="entry name" value="Peptidase_S26"/>
    <property type="match status" value="1"/>
</dbReference>
<dbReference type="SMR" id="A0A063XG86"/>
<dbReference type="InterPro" id="IPR000223">
    <property type="entry name" value="Pept_S26A_signal_pept_1"/>
</dbReference>
<reference evidence="18" key="3">
    <citation type="submission" date="2021-03" db="EMBL/GenBank/DDBJ databases">
        <title>Isolation of Bacillus subtilis from fermented food sample.</title>
        <authorList>
            <person name="Lakshmanan V."/>
            <person name="Athira K."/>
            <person name="Rajagopal K."/>
        </authorList>
    </citation>
    <scope>NUCLEOTIDE SEQUENCE</scope>
    <source>
        <strain evidence="18">S1</strain>
    </source>
</reference>
<dbReference type="OMA" id="IEEAYLY"/>
<dbReference type="MEROPS" id="S26.004"/>
<evidence type="ECO:0000256" key="9">
    <source>
        <dbReference type="ARBA" id="ARBA00022989"/>
    </source>
</evidence>
<dbReference type="EMBL" id="JXBC01000002">
    <property type="protein sequence ID" value="KIU12434.1"/>
    <property type="molecule type" value="Genomic_DNA"/>
</dbReference>
<dbReference type="EMBL" id="LJZV01000028">
    <property type="protein sequence ID" value="KZD88296.1"/>
    <property type="molecule type" value="Genomic_DNA"/>
</dbReference>
<dbReference type="EMBL" id="CP120576">
    <property type="protein sequence ID" value="WEY83927.1"/>
    <property type="molecule type" value="Genomic_DNA"/>
</dbReference>
<comment type="subcellular location">
    <subcellularLocation>
        <location evidence="2">Cell membrane</location>
        <topology evidence="2">Single-pass type II membrane protein</topology>
    </subcellularLocation>
    <subcellularLocation>
        <location evidence="13">Membrane</location>
        <topology evidence="13">Single-pass type II membrane protein</topology>
    </subcellularLocation>
</comment>
<dbReference type="GO" id="GO:0004252">
    <property type="term" value="F:serine-type endopeptidase activity"/>
    <property type="evidence" value="ECO:0007669"/>
    <property type="project" value="InterPro"/>
</dbReference>
<dbReference type="SUPFAM" id="SSF51306">
    <property type="entry name" value="LexA/Signal peptidase"/>
    <property type="match status" value="1"/>
</dbReference>
<keyword evidence="9 12" id="KW-1133">Transmembrane helix</keyword>
<proteinExistence type="inferred from homology"/>
<feature type="active site" evidence="11">
    <location>
        <position position="93"/>
    </location>
</feature>
<keyword evidence="8 12" id="KW-0378">Hydrolase</keyword>
<dbReference type="AlphaFoldDB" id="A0A063XG86"/>
<dbReference type="PROSITE" id="PS00761">
    <property type="entry name" value="SPASE_I_3"/>
    <property type="match status" value="1"/>
</dbReference>
<dbReference type="InterPro" id="IPR036286">
    <property type="entry name" value="LexA/Signal_pep-like_sf"/>
</dbReference>
<dbReference type="GeneID" id="86874053"/>
<dbReference type="Proteomes" id="UP000665181">
    <property type="component" value="Unassembled WGS sequence"/>
</dbReference>
<sequence>MTEEKNTNTEKTAKKKTNTYLEWGKAIVIAVLLALLIRHFLFEPYLVEGSSMYPTLHDGERLFVNKTVNYIGELKRGDIVIINGETSKIHYVKRLIGKPGETVQMKDDTLYINGKKVAEPYLSKNKKEAEKLGVSLTGDFGPVKVPKGKYFVMGDNRLNSMDSRNGLGLIAEDRIVGTSKFVFFPFNEMRQTK</sequence>
<keyword evidence="6 12" id="KW-0645">Protease</keyword>
<evidence type="ECO:0000256" key="12">
    <source>
        <dbReference type="RuleBase" id="RU003993"/>
    </source>
</evidence>
<dbReference type="PANTHER" id="PTHR43390">
    <property type="entry name" value="SIGNAL PEPTIDASE I"/>
    <property type="match status" value="1"/>
</dbReference>
<evidence type="ECO:0000256" key="11">
    <source>
        <dbReference type="PIRSR" id="PIRSR600223-1"/>
    </source>
</evidence>
<dbReference type="RefSeq" id="WP_003232348.1">
    <property type="nucleotide sequence ID" value="NZ_AP024621.1"/>
</dbReference>
<feature type="domain" description="Peptidase S26" evidence="14">
    <location>
        <begin position="21"/>
        <end position="184"/>
    </location>
</feature>
<reference evidence="15 20" key="1">
    <citation type="submission" date="2014-12" db="EMBL/GenBank/DDBJ databases">
        <title>Comparative genome analysis of Bacillus coagulans HM-08, Clostridium butyricum HM-68, Bacillus subtilis HM-66 and Bacillus licheniformis BL-09.</title>
        <authorList>
            <person name="Zhang H."/>
        </authorList>
    </citation>
    <scope>NUCLEOTIDE SEQUENCE [LARGE SCALE GENOMIC DNA]</scope>
    <source>
        <strain evidence="15 20">HM-66</strain>
    </source>
</reference>
<gene>
    <name evidence="18" type="primary">lepB</name>
    <name evidence="17" type="ORF">B4122_4464</name>
    <name evidence="16" type="ORF">B4122_4662</name>
    <name evidence="18" type="ORF">J5227_11655</name>
    <name evidence="19" type="ORF">P5633_16460</name>
    <name evidence="15" type="ORF">SC09_Contig19orf00913</name>
</gene>
<dbReference type="CDD" id="cd06530">
    <property type="entry name" value="S26_SPase_I"/>
    <property type="match status" value="1"/>
</dbReference>
<evidence type="ECO:0000256" key="1">
    <source>
        <dbReference type="ARBA" id="ARBA00000677"/>
    </source>
</evidence>
<evidence type="ECO:0000256" key="8">
    <source>
        <dbReference type="ARBA" id="ARBA00022801"/>
    </source>
</evidence>
<dbReference type="NCBIfam" id="TIGR02227">
    <property type="entry name" value="sigpep_I_bact"/>
    <property type="match status" value="1"/>
</dbReference>
<evidence type="ECO:0000256" key="3">
    <source>
        <dbReference type="ARBA" id="ARBA00009370"/>
    </source>
</evidence>
<evidence type="ECO:0000256" key="5">
    <source>
        <dbReference type="ARBA" id="ARBA00022475"/>
    </source>
</evidence>
<evidence type="ECO:0000256" key="2">
    <source>
        <dbReference type="ARBA" id="ARBA00004401"/>
    </source>
</evidence>
<protein>
    <recommendedName>
        <fullName evidence="4 12">Signal peptidase I</fullName>
        <ecNumber evidence="4 12">3.4.21.89</ecNumber>
    </recommendedName>
</protein>
<evidence type="ECO:0000256" key="13">
    <source>
        <dbReference type="RuleBase" id="RU362042"/>
    </source>
</evidence>
<dbReference type="InterPro" id="IPR019757">
    <property type="entry name" value="Pept_S26A_signal_pept_1_Lys-AS"/>
</dbReference>
<dbReference type="GO" id="GO:0006465">
    <property type="term" value="P:signal peptide processing"/>
    <property type="evidence" value="ECO:0007669"/>
    <property type="project" value="InterPro"/>
</dbReference>
<dbReference type="Proteomes" id="UP000076442">
    <property type="component" value="Unassembled WGS sequence"/>
</dbReference>
<keyword evidence="10 12" id="KW-0472">Membrane</keyword>
<evidence type="ECO:0000313" key="19">
    <source>
        <dbReference type="EMBL" id="WEY83927.1"/>
    </source>
</evidence>
<name>A0A063XG86_BACIU</name>
<evidence type="ECO:0000313" key="21">
    <source>
        <dbReference type="Proteomes" id="UP000076442"/>
    </source>
</evidence>
<comment type="similarity">
    <text evidence="3 13">Belongs to the peptidase S26 family.</text>
</comment>
<evidence type="ECO:0000256" key="7">
    <source>
        <dbReference type="ARBA" id="ARBA00022692"/>
    </source>
</evidence>
<evidence type="ECO:0000256" key="10">
    <source>
        <dbReference type="ARBA" id="ARBA00023136"/>
    </source>
</evidence>
<dbReference type="Proteomes" id="UP000032247">
    <property type="component" value="Unassembled WGS sequence"/>
</dbReference>
<evidence type="ECO:0000256" key="6">
    <source>
        <dbReference type="ARBA" id="ARBA00022670"/>
    </source>
</evidence>
<dbReference type="STRING" id="483913.AN935_07520"/>